<evidence type="ECO:0000256" key="1">
    <source>
        <dbReference type="SAM" id="SignalP"/>
    </source>
</evidence>
<sequence>MKRGRLALAAALGLLSGGCKIIDQTTFGAKPEPPPPDLIAEALKPGSTVPLVAIRFDGTPINYDAALKNALDMAQTRKPDAKYRVVTVVPQTGDPAKDSAAIEKGTYDVLRLEDAMMSDGIRFDDISVAARAEKGVTAREIRIYVQ</sequence>
<organism evidence="2">
    <name type="scientific">Acidicaldus sp</name>
    <dbReference type="NCBI Taxonomy" id="1872105"/>
    <lineage>
        <taxon>Bacteria</taxon>
        <taxon>Pseudomonadati</taxon>
        <taxon>Pseudomonadota</taxon>
        <taxon>Alphaproteobacteria</taxon>
        <taxon>Acetobacterales</taxon>
        <taxon>Acetobacteraceae</taxon>
        <taxon>Acidicaldus</taxon>
    </lineage>
</organism>
<reference evidence="2" key="1">
    <citation type="journal article" date="2020" name="mSystems">
        <title>Genome- and Community-Level Interaction Insights into Carbon Utilization and Element Cycling Functions of Hydrothermarchaeota in Hydrothermal Sediment.</title>
        <authorList>
            <person name="Zhou Z."/>
            <person name="Liu Y."/>
            <person name="Xu W."/>
            <person name="Pan J."/>
            <person name="Luo Z.H."/>
            <person name="Li M."/>
        </authorList>
    </citation>
    <scope>NUCLEOTIDE SEQUENCE</scope>
    <source>
        <strain evidence="2">SpSt-997</strain>
    </source>
</reference>
<protein>
    <submittedName>
        <fullName evidence="2">Uncharacterized protein</fullName>
    </submittedName>
</protein>
<dbReference type="AlphaFoldDB" id="A0A8J4HDQ0"/>
<comment type="caution">
    <text evidence="2">The sequence shown here is derived from an EMBL/GenBank/DDBJ whole genome shotgun (WGS) entry which is preliminary data.</text>
</comment>
<gene>
    <name evidence="2" type="ORF">ENY07_10965</name>
</gene>
<feature type="chain" id="PRO_5035187222" evidence="1">
    <location>
        <begin position="22"/>
        <end position="146"/>
    </location>
</feature>
<evidence type="ECO:0000313" key="2">
    <source>
        <dbReference type="EMBL" id="HGC43725.1"/>
    </source>
</evidence>
<accession>A0A8J4HDQ0</accession>
<dbReference type="PROSITE" id="PS51257">
    <property type="entry name" value="PROKAR_LIPOPROTEIN"/>
    <property type="match status" value="1"/>
</dbReference>
<name>A0A8J4HDQ0_9PROT</name>
<keyword evidence="1" id="KW-0732">Signal</keyword>
<feature type="signal peptide" evidence="1">
    <location>
        <begin position="1"/>
        <end position="21"/>
    </location>
</feature>
<proteinExistence type="predicted"/>
<dbReference type="EMBL" id="DTQM01000208">
    <property type="protein sequence ID" value="HGC43725.1"/>
    <property type="molecule type" value="Genomic_DNA"/>
</dbReference>